<keyword evidence="2" id="KW-1003">Cell membrane</keyword>
<dbReference type="Proteomes" id="UP000632154">
    <property type="component" value="Unassembled WGS sequence"/>
</dbReference>
<comment type="caution">
    <text evidence="7">The sequence shown here is derived from an EMBL/GenBank/DDBJ whole genome shotgun (WGS) entry which is preliminary data.</text>
</comment>
<evidence type="ECO:0000256" key="3">
    <source>
        <dbReference type="ARBA" id="ARBA00022692"/>
    </source>
</evidence>
<feature type="transmembrane region" description="Helical" evidence="6">
    <location>
        <begin position="83"/>
        <end position="101"/>
    </location>
</feature>
<feature type="transmembrane region" description="Helical" evidence="6">
    <location>
        <begin position="334"/>
        <end position="352"/>
    </location>
</feature>
<keyword evidence="4 6" id="KW-1133">Transmembrane helix</keyword>
<reference evidence="8" key="1">
    <citation type="journal article" date="2019" name="Int. J. Syst. Evol. Microbiol.">
        <title>The Global Catalogue of Microorganisms (GCM) 10K type strain sequencing project: providing services to taxonomists for standard genome sequencing and annotation.</title>
        <authorList>
            <consortium name="The Broad Institute Genomics Platform"/>
            <consortium name="The Broad Institute Genome Sequencing Center for Infectious Disease"/>
            <person name="Wu L."/>
            <person name="Ma J."/>
        </authorList>
    </citation>
    <scope>NUCLEOTIDE SEQUENCE [LARGE SCALE GENOMIC DNA]</scope>
    <source>
        <strain evidence="8">CGMCC 1.18439</strain>
    </source>
</reference>
<protein>
    <submittedName>
        <fullName evidence="7">Permease</fullName>
    </submittedName>
</protein>
<evidence type="ECO:0000256" key="5">
    <source>
        <dbReference type="ARBA" id="ARBA00023136"/>
    </source>
</evidence>
<evidence type="ECO:0000256" key="4">
    <source>
        <dbReference type="ARBA" id="ARBA00022989"/>
    </source>
</evidence>
<keyword evidence="5 6" id="KW-0472">Membrane</keyword>
<evidence type="ECO:0000313" key="7">
    <source>
        <dbReference type="EMBL" id="GHG07885.1"/>
    </source>
</evidence>
<sequence>MIQGAQGQGERREARSRSEWSVGLKRFEVYILAEILPLLVAALSALIVLLMLKGLEDVLAPLLAKGASPALVAQLLALNVPEAMAFGLPLALMFAALLGLSRLSGDSEIKAALSGGIPGTTLFRPVLLLAGLVTLLSFGINEVLVTRAKVQAQSVQRQIVLDNPRVIGLAQTAGGGLVLRDALDRAISVGSVGEDGTLHNLRIVTMQPGLPPREVITAREGVLAEGSNVLELRGGQRVSYQGARPVTVLTFETGQLPVQDVQASFDGGTGLDPFYLPLGTLKDRTDGYRESGIRSPGDFTALYRKFAQPLSALALAFFAVSLALYTFRSGLNLGLVWALLLSFAYYATWSVFRVMGENGALPAPVAAFGPDVIALLAGALLLWLASRQ</sequence>
<dbReference type="PANTHER" id="PTHR33529:SF6">
    <property type="entry name" value="YJGP_YJGQ FAMILY PERMEASE"/>
    <property type="match status" value="1"/>
</dbReference>
<evidence type="ECO:0000256" key="6">
    <source>
        <dbReference type="SAM" id="Phobius"/>
    </source>
</evidence>
<name>A0ABQ3K818_9DEIO</name>
<dbReference type="InterPro" id="IPR005495">
    <property type="entry name" value="LptG/LptF_permease"/>
</dbReference>
<accession>A0ABQ3K818</accession>
<gene>
    <name evidence="7" type="ORF">GCM10017783_20620</name>
</gene>
<feature type="transmembrane region" description="Helical" evidence="6">
    <location>
        <begin position="122"/>
        <end position="140"/>
    </location>
</feature>
<keyword evidence="3 6" id="KW-0812">Transmembrane</keyword>
<organism evidence="7 8">
    <name type="scientific">Deinococcus piscis</name>
    <dbReference type="NCBI Taxonomy" id="394230"/>
    <lineage>
        <taxon>Bacteria</taxon>
        <taxon>Thermotogati</taxon>
        <taxon>Deinococcota</taxon>
        <taxon>Deinococci</taxon>
        <taxon>Deinococcales</taxon>
        <taxon>Deinococcaceae</taxon>
        <taxon>Deinococcus</taxon>
    </lineage>
</organism>
<dbReference type="Pfam" id="PF03739">
    <property type="entry name" value="LptF_LptG"/>
    <property type="match status" value="1"/>
</dbReference>
<evidence type="ECO:0000256" key="2">
    <source>
        <dbReference type="ARBA" id="ARBA00022475"/>
    </source>
</evidence>
<evidence type="ECO:0000313" key="8">
    <source>
        <dbReference type="Proteomes" id="UP000632154"/>
    </source>
</evidence>
<evidence type="ECO:0000256" key="1">
    <source>
        <dbReference type="ARBA" id="ARBA00004651"/>
    </source>
</evidence>
<feature type="transmembrane region" description="Helical" evidence="6">
    <location>
        <begin position="306"/>
        <end position="327"/>
    </location>
</feature>
<keyword evidence="8" id="KW-1185">Reference proteome</keyword>
<dbReference type="PANTHER" id="PTHR33529">
    <property type="entry name" value="SLR0882 PROTEIN-RELATED"/>
    <property type="match status" value="1"/>
</dbReference>
<proteinExistence type="predicted"/>
<dbReference type="EMBL" id="BNAL01000029">
    <property type="protein sequence ID" value="GHG07885.1"/>
    <property type="molecule type" value="Genomic_DNA"/>
</dbReference>
<comment type="subcellular location">
    <subcellularLocation>
        <location evidence="1">Cell membrane</location>
        <topology evidence="1">Multi-pass membrane protein</topology>
    </subcellularLocation>
</comment>
<feature type="transmembrane region" description="Helical" evidence="6">
    <location>
        <begin position="364"/>
        <end position="385"/>
    </location>
</feature>
<feature type="transmembrane region" description="Helical" evidence="6">
    <location>
        <begin position="29"/>
        <end position="52"/>
    </location>
</feature>